<feature type="transmembrane region" description="Helical" evidence="1">
    <location>
        <begin position="12"/>
        <end position="30"/>
    </location>
</feature>
<reference evidence="2 3" key="1">
    <citation type="submission" date="2017-09" db="EMBL/GenBank/DDBJ databases">
        <authorList>
            <person name="Ehlers B."/>
            <person name="Leendertz F.H."/>
        </authorList>
    </citation>
    <scope>NUCLEOTIDE SEQUENCE [LARGE SCALE GENOMIC DNA]</scope>
    <source>
        <strain evidence="2 3">CGMCC 1.12662</strain>
    </source>
</reference>
<keyword evidence="1" id="KW-0472">Membrane</keyword>
<keyword evidence="1" id="KW-1133">Transmembrane helix</keyword>
<name>A0A285HNC5_9RHOB</name>
<gene>
    <name evidence="2" type="ORF">SAMN06297129_0274</name>
</gene>
<evidence type="ECO:0008006" key="4">
    <source>
        <dbReference type="Google" id="ProtNLM"/>
    </source>
</evidence>
<feature type="transmembrane region" description="Helical" evidence="1">
    <location>
        <begin position="119"/>
        <end position="138"/>
    </location>
</feature>
<feature type="transmembrane region" description="Helical" evidence="1">
    <location>
        <begin position="175"/>
        <end position="205"/>
    </location>
</feature>
<feature type="transmembrane region" description="Helical" evidence="1">
    <location>
        <begin position="76"/>
        <end position="107"/>
    </location>
</feature>
<protein>
    <recommendedName>
        <fullName evidence="4">Dolichyl-phosphate-mannose-protein mannosyltransferase</fullName>
    </recommendedName>
</protein>
<feature type="transmembrane region" description="Helical" evidence="1">
    <location>
        <begin position="279"/>
        <end position="297"/>
    </location>
</feature>
<proteinExistence type="predicted"/>
<sequence>MPRGYAYRFRTFAVLLALAGMAFVALKLFVQTDGELFFTLDDPYIHLSLAENLLRGHYGINPGEYASPSSSILYPFLLAATLAIGLGDWGALALNVLPMLGAVWILAGLLARTRPRIELVLLLTLPLMILAVNGYGLVFTGMEHPLHLLASLLILAGVVRMVETAEPGQPPKVPAWMLAGLVLAPLLRFEGLALSLGGIVVLLSYRRFGAAIASLAAIVAAFAAHVSLMLRLGLPPLPSSVMVKSEASAAALDGAGTSLLTSMIDATSRVHNNEPARELVISMLLILLALFLPGHALRSRLTVGFLALFAGAAHMVLGKFGWFDRYEIYIAGTLLGALFWLAAPLIRRGNRAAAVFFLLICLALGDNYQDSTRKVPYAAQNIRDQQWQMHRFATEFYPHPVALNDLGWVSYRNDTYVLDLWGLGSEEARRMAESGRTPEKMQDIVSRHGVGWAMVYPLWFKDEIPDSWCRIADLHTIQVTAAHGNVAFYLTDPTQENALRAALTRFQADLLPSTRLEIHACAVDPA</sequence>
<evidence type="ECO:0000256" key="1">
    <source>
        <dbReference type="SAM" id="Phobius"/>
    </source>
</evidence>
<dbReference type="AlphaFoldDB" id="A0A285HNC5"/>
<dbReference type="EMBL" id="OBEA01000001">
    <property type="protein sequence ID" value="SNY37239.1"/>
    <property type="molecule type" value="Genomic_DNA"/>
</dbReference>
<dbReference type="Proteomes" id="UP000231655">
    <property type="component" value="Unassembled WGS sequence"/>
</dbReference>
<organism evidence="2 3">
    <name type="scientific">Pseudooceanicola antarcticus</name>
    <dbReference type="NCBI Taxonomy" id="1247613"/>
    <lineage>
        <taxon>Bacteria</taxon>
        <taxon>Pseudomonadati</taxon>
        <taxon>Pseudomonadota</taxon>
        <taxon>Alphaproteobacteria</taxon>
        <taxon>Rhodobacterales</taxon>
        <taxon>Paracoccaceae</taxon>
        <taxon>Pseudooceanicola</taxon>
    </lineage>
</organism>
<feature type="transmembrane region" description="Helical" evidence="1">
    <location>
        <begin position="303"/>
        <end position="321"/>
    </location>
</feature>
<feature type="transmembrane region" description="Helical" evidence="1">
    <location>
        <begin position="328"/>
        <end position="346"/>
    </location>
</feature>
<evidence type="ECO:0000313" key="2">
    <source>
        <dbReference type="EMBL" id="SNY37239.1"/>
    </source>
</evidence>
<feature type="transmembrane region" description="Helical" evidence="1">
    <location>
        <begin position="211"/>
        <end position="234"/>
    </location>
</feature>
<evidence type="ECO:0000313" key="3">
    <source>
        <dbReference type="Proteomes" id="UP000231655"/>
    </source>
</evidence>
<accession>A0A285HNC5</accession>
<keyword evidence="1" id="KW-0812">Transmembrane</keyword>